<feature type="transmembrane region" description="Helical" evidence="1">
    <location>
        <begin position="39"/>
        <end position="61"/>
    </location>
</feature>
<dbReference type="PANTHER" id="PTHR16130">
    <property type="entry name" value="LYSOSOMAL COBALAMIN TRANSPORTER-RELATED"/>
    <property type="match status" value="1"/>
</dbReference>
<keyword evidence="1" id="KW-0472">Membrane</keyword>
<feature type="transmembrane region" description="Helical" evidence="1">
    <location>
        <begin position="337"/>
        <end position="359"/>
    </location>
</feature>
<accession>A0A0A1UAY2</accession>
<feature type="transmembrane region" description="Helical" evidence="1">
    <location>
        <begin position="6"/>
        <end position="27"/>
    </location>
</feature>
<keyword evidence="3" id="KW-1185">Reference proteome</keyword>
<sequence length="491" mass="55338">MEYSFLLQFFVALIVVVSFIFVIFLVFTFHYLERVLMNLVSFMIILVCALVTCFLIVLNTFEYSVNYPLLPATDHLNLSSIIIGIIFTGVYCVVVPFSVIILNDKHAVINAISVTLQITAFSVLVFILAPIVITMEVENNDGFSIESIFVNLDPTAQISLNKLYVKDDNNVIEWLISGTCAIFICLVFCGRVILVYYGGYGTASTGIEMIRGTIFSEMSPYQRNEKLYLSDYLNAPQHSTTQFKEYTKLKLELYQKKYDALHLPKTRAYIVMMIFRIIFGVLAILSSATYVVCIIVSLYGDILYSQCGWKCGFIPQTSGKILPFEKMLDVINGDNLFVLRFIILLLLNMYSAFTVFLGARQLFTRYPGVSKFVLKARKTLPGSVVLIASFICLSSVGFVMQIISIMPNVLMYGSQLDSSGMRCTMMSIGPCEPTGVSKMLFKIIATIPYVGLVIYLSNIFYFFTTILHVIEEVVLLTKTLFTKTEKLLKAN</sequence>
<dbReference type="PANTHER" id="PTHR16130:SF2">
    <property type="entry name" value="LYSOSOMAL COBALAMIN TRANSPORT ESCORT PROTEIN LMBD1"/>
    <property type="match status" value="1"/>
</dbReference>
<evidence type="ECO:0000313" key="3">
    <source>
        <dbReference type="Proteomes" id="UP000014680"/>
    </source>
</evidence>
<dbReference type="OrthoDB" id="29257at2759"/>
<dbReference type="VEuPathDB" id="AmoebaDB:EIN_381070"/>
<dbReference type="InterPro" id="IPR050854">
    <property type="entry name" value="LMBD1_LysCbl_Transport"/>
</dbReference>
<feature type="transmembrane region" description="Helical" evidence="1">
    <location>
        <begin position="114"/>
        <end position="133"/>
    </location>
</feature>
<dbReference type="GO" id="GO:0072665">
    <property type="term" value="P:protein localization to vacuole"/>
    <property type="evidence" value="ECO:0007669"/>
    <property type="project" value="TreeGrafter"/>
</dbReference>
<dbReference type="KEGG" id="eiv:EIN_381070"/>
<dbReference type="RefSeq" id="XP_004258921.1">
    <property type="nucleotide sequence ID" value="XM_004258873.1"/>
</dbReference>
<feature type="transmembrane region" description="Helical" evidence="1">
    <location>
        <begin position="274"/>
        <end position="299"/>
    </location>
</feature>
<keyword evidence="1" id="KW-1133">Transmembrane helix</keyword>
<feature type="transmembrane region" description="Helical" evidence="1">
    <location>
        <begin position="380"/>
        <end position="403"/>
    </location>
</feature>
<evidence type="ECO:0000256" key="1">
    <source>
        <dbReference type="SAM" id="Phobius"/>
    </source>
</evidence>
<dbReference type="OMA" id="TFHYLER"/>
<feature type="transmembrane region" description="Helical" evidence="1">
    <location>
        <begin position="447"/>
        <end position="470"/>
    </location>
</feature>
<reference evidence="2 3" key="1">
    <citation type="submission" date="2012-10" db="EMBL/GenBank/DDBJ databases">
        <authorList>
            <person name="Zafar N."/>
            <person name="Inman J."/>
            <person name="Hall N."/>
            <person name="Lorenzi H."/>
            <person name="Caler E."/>
        </authorList>
    </citation>
    <scope>NUCLEOTIDE SEQUENCE [LARGE SCALE GENOMIC DNA]</scope>
    <source>
        <strain evidence="2 3">IP1</strain>
    </source>
</reference>
<dbReference type="AlphaFoldDB" id="A0A0A1UAY2"/>
<name>A0A0A1UAY2_ENTIV</name>
<feature type="transmembrane region" description="Helical" evidence="1">
    <location>
        <begin position="174"/>
        <end position="197"/>
    </location>
</feature>
<proteinExistence type="predicted"/>
<feature type="transmembrane region" description="Helical" evidence="1">
    <location>
        <begin position="81"/>
        <end position="102"/>
    </location>
</feature>
<gene>
    <name evidence="2" type="ORF">EIN_381070</name>
</gene>
<organism evidence="2 3">
    <name type="scientific">Entamoeba invadens IP1</name>
    <dbReference type="NCBI Taxonomy" id="370355"/>
    <lineage>
        <taxon>Eukaryota</taxon>
        <taxon>Amoebozoa</taxon>
        <taxon>Evosea</taxon>
        <taxon>Archamoebae</taxon>
        <taxon>Mastigamoebida</taxon>
        <taxon>Entamoebidae</taxon>
        <taxon>Entamoeba</taxon>
    </lineage>
</organism>
<dbReference type="EMBL" id="KB206395">
    <property type="protein sequence ID" value="ELP92150.1"/>
    <property type="molecule type" value="Genomic_DNA"/>
</dbReference>
<evidence type="ECO:0000313" key="2">
    <source>
        <dbReference type="EMBL" id="ELP92150.1"/>
    </source>
</evidence>
<keyword evidence="1" id="KW-0812">Transmembrane</keyword>
<dbReference type="GO" id="GO:0005774">
    <property type="term" value="C:vacuolar membrane"/>
    <property type="evidence" value="ECO:0007669"/>
    <property type="project" value="TreeGrafter"/>
</dbReference>
<dbReference type="Proteomes" id="UP000014680">
    <property type="component" value="Unassembled WGS sequence"/>
</dbReference>
<protein>
    <submittedName>
        <fullName evidence="2">Uncharacterized protein</fullName>
    </submittedName>
</protein>
<dbReference type="GeneID" id="14891057"/>